<sequence length="96" mass="10532">MTGEVGDGRLDQKQMWGRNVSPQIPLQGGTISWIYHRDISHRSFSLLISSHFILTVPSADCEQPIGYAGHGIHSIAPHRATRDGLVPHIALINSLP</sequence>
<dbReference type="EMBL" id="OY731402">
    <property type="protein sequence ID" value="CAJ1955172.1"/>
    <property type="molecule type" value="Genomic_DNA"/>
</dbReference>
<reference evidence="1" key="1">
    <citation type="submission" date="2023-10" db="EMBL/GenBank/DDBJ databases">
        <authorList>
            <person name="Domelevo Entfellner J.-B."/>
        </authorList>
    </citation>
    <scope>NUCLEOTIDE SEQUENCE</scope>
</reference>
<organism evidence="1 2">
    <name type="scientific">Sphenostylis stenocarpa</name>
    <dbReference type="NCBI Taxonomy" id="92480"/>
    <lineage>
        <taxon>Eukaryota</taxon>
        <taxon>Viridiplantae</taxon>
        <taxon>Streptophyta</taxon>
        <taxon>Embryophyta</taxon>
        <taxon>Tracheophyta</taxon>
        <taxon>Spermatophyta</taxon>
        <taxon>Magnoliopsida</taxon>
        <taxon>eudicotyledons</taxon>
        <taxon>Gunneridae</taxon>
        <taxon>Pentapetalae</taxon>
        <taxon>rosids</taxon>
        <taxon>fabids</taxon>
        <taxon>Fabales</taxon>
        <taxon>Fabaceae</taxon>
        <taxon>Papilionoideae</taxon>
        <taxon>50 kb inversion clade</taxon>
        <taxon>NPAAA clade</taxon>
        <taxon>indigoferoid/millettioid clade</taxon>
        <taxon>Phaseoleae</taxon>
        <taxon>Sphenostylis</taxon>
    </lineage>
</organism>
<evidence type="ECO:0000313" key="1">
    <source>
        <dbReference type="EMBL" id="CAJ1955172.1"/>
    </source>
</evidence>
<gene>
    <name evidence="1" type="ORF">AYBTSS11_LOCUS15986</name>
</gene>
<dbReference type="Proteomes" id="UP001189624">
    <property type="component" value="Chromosome 5"/>
</dbReference>
<accession>A0AA86VPU6</accession>
<protein>
    <submittedName>
        <fullName evidence="1">Uncharacterized protein</fullName>
    </submittedName>
</protein>
<evidence type="ECO:0000313" key="2">
    <source>
        <dbReference type="Proteomes" id="UP001189624"/>
    </source>
</evidence>
<dbReference type="AlphaFoldDB" id="A0AA86VPU6"/>
<proteinExistence type="predicted"/>
<name>A0AA86VPU6_9FABA</name>
<dbReference type="Gramene" id="rna-AYBTSS11_LOCUS15986">
    <property type="protein sequence ID" value="CAJ1955172.1"/>
    <property type="gene ID" value="gene-AYBTSS11_LOCUS15986"/>
</dbReference>
<keyword evidence="2" id="KW-1185">Reference proteome</keyword>